<feature type="region of interest" description="Disordered" evidence="7">
    <location>
        <begin position="341"/>
        <end position="361"/>
    </location>
</feature>
<feature type="region of interest" description="Disordered" evidence="7">
    <location>
        <begin position="291"/>
        <end position="311"/>
    </location>
</feature>
<keyword evidence="3" id="KW-0694">RNA-binding</keyword>
<dbReference type="SMART" id="SM01141">
    <property type="entry name" value="DRY_EERY"/>
    <property type="match status" value="1"/>
</dbReference>
<evidence type="ECO:0000256" key="5">
    <source>
        <dbReference type="ARBA" id="ARBA00023163"/>
    </source>
</evidence>
<evidence type="ECO:0000313" key="9">
    <source>
        <dbReference type="EMBL" id="KFD66657.1"/>
    </source>
</evidence>
<feature type="region of interest" description="Disordered" evidence="7">
    <location>
        <begin position="610"/>
        <end position="773"/>
    </location>
</feature>
<dbReference type="PANTHER" id="PTHR13161">
    <property type="entry name" value="SPLICING FACTOR SUPPRESSOR OF WHITE APRICOT"/>
    <property type="match status" value="1"/>
</dbReference>
<dbReference type="InterPro" id="IPR000061">
    <property type="entry name" value="Surp"/>
</dbReference>
<dbReference type="InterPro" id="IPR040397">
    <property type="entry name" value="SWAP"/>
</dbReference>
<keyword evidence="6" id="KW-0508">mRNA splicing</keyword>
<keyword evidence="4" id="KW-0805">Transcription regulation</keyword>
<evidence type="ECO:0000259" key="8">
    <source>
        <dbReference type="PROSITE" id="PS50128"/>
    </source>
</evidence>
<dbReference type="SMART" id="SM00648">
    <property type="entry name" value="SWAP"/>
    <property type="match status" value="2"/>
</dbReference>
<sequence length="773" mass="87592">MKEPNRSFLKQELLVFGYPCKLYKSENKPGGSKDDFGLIPLNGNKNILIDRLVRPNVCIFSGGDIRLTLPVNEISTAVFLFALLNFDSGKIRKYDCRLHLQNHERYKGRADTKWLSEAESELEETLNAERYKDLLEASSEENEDGGRKRAEIFYDYDSSSSADRTVQEAPTYEDDAFVVPSELKVPKGVVVPTNSKQHKIIEKTASFIATHGSQMEIIINIKQKGNPFFRFLDYNHQLHVYYKHVLRMIKEKRYTPSVEEIKIDKMEEEELKDEGDSDDSCDYLHPSLRGASKTVATENARPTTSTPLPQIDYRLGKENDVYSDLYKGLVAIFPELASSESKVQTEEQSEQANNDQDSNEAVSDNCLYSMTGENAKHLVVVPPPPDLQPTIDRLAEYVARNGREFENVVRAKRDPRFSFIMFDNPYYSYYKAKVQWFQYEDLIARYYQGTLTAADMNTLQMSHCILFPGKPIEVEKPTGTADASVALPPTAAAEQRDAAKALDGLRPSGAKGVDEVLSPSTAERVVETQKPQKIVPISFSIKSVEKQSRSSKVVLPQLSENEEEEEEKVEEEEEEEEEREKEKEVTQAASTSLASTALSCATMVASVAKRTVNRSHTEELMGASELTVADDDESVHCLLDSISPASGDKKPNSDRNESLQLDRRKRAKLFLNKLTAKTRVDEEQLKRESKDDGLCVSDSPSTSSDYCSAEAGNKDRSKDVWRAKALPSSYEKHRHASKRKRSRSRSQHRDSRSKKRSRSRSKCKHKRSHYRYS</sequence>
<evidence type="ECO:0000256" key="4">
    <source>
        <dbReference type="ARBA" id="ARBA00023015"/>
    </source>
</evidence>
<dbReference type="GO" id="GO:0003723">
    <property type="term" value="F:RNA binding"/>
    <property type="evidence" value="ECO:0007669"/>
    <property type="project" value="UniProtKB-KW"/>
</dbReference>
<feature type="domain" description="SURP motif" evidence="8">
    <location>
        <begin position="200"/>
        <end position="242"/>
    </location>
</feature>
<feature type="domain" description="SURP motif" evidence="8">
    <location>
        <begin position="390"/>
        <end position="430"/>
    </location>
</feature>
<feature type="compositionally biased region" description="Polar residues" evidence="7">
    <location>
        <begin position="294"/>
        <end position="308"/>
    </location>
</feature>
<feature type="compositionally biased region" description="Basic and acidic residues" evidence="7">
    <location>
        <begin position="678"/>
        <end position="693"/>
    </location>
</feature>
<dbReference type="Proteomes" id="UP000030758">
    <property type="component" value="Unassembled WGS sequence"/>
</dbReference>
<dbReference type="PROSITE" id="PS50128">
    <property type="entry name" value="SURP"/>
    <property type="match status" value="2"/>
</dbReference>
<dbReference type="InterPro" id="IPR019147">
    <property type="entry name" value="SWAP_N_domain"/>
</dbReference>
<evidence type="ECO:0000256" key="2">
    <source>
        <dbReference type="ARBA" id="ARBA00022737"/>
    </source>
</evidence>
<evidence type="ECO:0000256" key="1">
    <source>
        <dbReference type="ARBA" id="ARBA00022664"/>
    </source>
</evidence>
<feature type="compositionally biased region" description="Polar residues" evidence="7">
    <location>
        <begin position="350"/>
        <end position="361"/>
    </location>
</feature>
<feature type="compositionally biased region" description="Low complexity" evidence="7">
    <location>
        <begin position="697"/>
        <end position="708"/>
    </location>
</feature>
<gene>
    <name evidence="9" type="ORF">M514_02911</name>
</gene>
<organism evidence="9">
    <name type="scientific">Trichuris suis</name>
    <name type="common">pig whipworm</name>
    <dbReference type="NCBI Taxonomy" id="68888"/>
    <lineage>
        <taxon>Eukaryota</taxon>
        <taxon>Metazoa</taxon>
        <taxon>Ecdysozoa</taxon>
        <taxon>Nematoda</taxon>
        <taxon>Enoplea</taxon>
        <taxon>Dorylaimia</taxon>
        <taxon>Trichinellida</taxon>
        <taxon>Trichuridae</taxon>
        <taxon>Trichuris</taxon>
    </lineage>
</organism>
<accession>A0A085NB11</accession>
<proteinExistence type="predicted"/>
<evidence type="ECO:0000256" key="3">
    <source>
        <dbReference type="ARBA" id="ARBA00022884"/>
    </source>
</evidence>
<feature type="compositionally biased region" description="Basic and acidic residues" evidence="7">
    <location>
        <begin position="647"/>
        <end position="662"/>
    </location>
</feature>
<dbReference type="EMBL" id="KL367522">
    <property type="protein sequence ID" value="KFD66657.1"/>
    <property type="molecule type" value="Genomic_DNA"/>
</dbReference>
<dbReference type="Pfam" id="PF01805">
    <property type="entry name" value="Surp"/>
    <property type="match status" value="2"/>
</dbReference>
<protein>
    <recommendedName>
        <fullName evidence="8">SURP motif domain-containing protein</fullName>
    </recommendedName>
</protein>
<evidence type="ECO:0000256" key="7">
    <source>
        <dbReference type="SAM" id="MobiDB-lite"/>
    </source>
</evidence>
<feature type="compositionally biased region" description="Basic and acidic residues" evidence="7">
    <location>
        <begin position="712"/>
        <end position="722"/>
    </location>
</feature>
<feature type="region of interest" description="Disordered" evidence="7">
    <location>
        <begin position="550"/>
        <end position="596"/>
    </location>
</feature>
<feature type="compositionally biased region" description="Low complexity" evidence="7">
    <location>
        <begin position="586"/>
        <end position="596"/>
    </location>
</feature>
<feature type="region of interest" description="Disordered" evidence="7">
    <location>
        <begin position="503"/>
        <end position="528"/>
    </location>
</feature>
<keyword evidence="5" id="KW-0804">Transcription</keyword>
<feature type="compositionally biased region" description="Acidic residues" evidence="7">
    <location>
        <begin position="560"/>
        <end position="579"/>
    </location>
</feature>
<dbReference type="PANTHER" id="PTHR13161:SF15">
    <property type="entry name" value="SPLICING FACTOR, SUPPRESSOR OF WHITE-APRICOT HOMOLOG"/>
    <property type="match status" value="1"/>
</dbReference>
<keyword evidence="1" id="KW-0507">mRNA processing</keyword>
<reference evidence="9" key="1">
    <citation type="journal article" date="2014" name="Nat. Genet.">
        <title>Genome and transcriptome of the porcine whipworm Trichuris suis.</title>
        <authorList>
            <person name="Jex A.R."/>
            <person name="Nejsum P."/>
            <person name="Schwarz E.M."/>
            <person name="Hu L."/>
            <person name="Young N.D."/>
            <person name="Hall R.S."/>
            <person name="Korhonen P.K."/>
            <person name="Liao S."/>
            <person name="Thamsborg S."/>
            <person name="Xia J."/>
            <person name="Xu P."/>
            <person name="Wang S."/>
            <person name="Scheerlinck J.P."/>
            <person name="Hofmann A."/>
            <person name="Sternberg P.W."/>
            <person name="Wang J."/>
            <person name="Gasser R.B."/>
        </authorList>
    </citation>
    <scope>NUCLEOTIDE SEQUENCE [LARGE SCALE GENOMIC DNA]</scope>
    <source>
        <strain evidence="9">DCEP-RM93F</strain>
    </source>
</reference>
<keyword evidence="2" id="KW-0677">Repeat</keyword>
<dbReference type="Gene3D" id="1.10.10.790">
    <property type="entry name" value="Surp module"/>
    <property type="match status" value="2"/>
</dbReference>
<dbReference type="Pfam" id="PF09750">
    <property type="entry name" value="DRY_EERY"/>
    <property type="match status" value="1"/>
</dbReference>
<dbReference type="SUPFAM" id="SSF109905">
    <property type="entry name" value="Surp module (SWAP domain)"/>
    <property type="match status" value="2"/>
</dbReference>
<dbReference type="InterPro" id="IPR035967">
    <property type="entry name" value="SWAP/Surp_sf"/>
</dbReference>
<dbReference type="AlphaFoldDB" id="A0A085NB11"/>
<feature type="compositionally biased region" description="Basic residues" evidence="7">
    <location>
        <begin position="732"/>
        <end position="773"/>
    </location>
</feature>
<evidence type="ECO:0000256" key="6">
    <source>
        <dbReference type="ARBA" id="ARBA00023187"/>
    </source>
</evidence>
<name>A0A085NB11_9BILA</name>
<dbReference type="GO" id="GO:0000395">
    <property type="term" value="P:mRNA 5'-splice site recognition"/>
    <property type="evidence" value="ECO:0007669"/>
    <property type="project" value="TreeGrafter"/>
</dbReference>